<protein>
    <submittedName>
        <fullName evidence="1">Uncharacterized protein</fullName>
    </submittedName>
</protein>
<dbReference type="EMBL" id="RYER01000008">
    <property type="protein sequence ID" value="RUO17313.1"/>
    <property type="molecule type" value="Genomic_DNA"/>
</dbReference>
<evidence type="ECO:0000313" key="3">
    <source>
        <dbReference type="Proteomes" id="UP000268436"/>
    </source>
</evidence>
<dbReference type="KEGG" id="mcs:DR90_1162"/>
<organism evidence="1 4">
    <name type="scientific">Moraxella catarrhalis</name>
    <name type="common">Branhamella catarrhalis</name>
    <dbReference type="NCBI Taxonomy" id="480"/>
    <lineage>
        <taxon>Bacteria</taxon>
        <taxon>Pseudomonadati</taxon>
        <taxon>Pseudomonadota</taxon>
        <taxon>Gammaproteobacteria</taxon>
        <taxon>Moraxellales</taxon>
        <taxon>Moraxellaceae</taxon>
        <taxon>Moraxella</taxon>
    </lineage>
</organism>
<sequence length="73" mass="8056">MAMQGKFTRDNKQHQDFSESLAVSEKTLAERKAVIAHLDASLAQRLKVAAASHGVPMRVIIEEALMTHLDNAK</sequence>
<dbReference type="GO" id="GO:0006355">
    <property type="term" value="P:regulation of DNA-templated transcription"/>
    <property type="evidence" value="ECO:0007669"/>
    <property type="project" value="InterPro"/>
</dbReference>
<evidence type="ECO:0000313" key="1">
    <source>
        <dbReference type="EMBL" id="AZQ92471.1"/>
    </source>
</evidence>
<dbReference type="AlphaFoldDB" id="A0A3A9MWN5"/>
<dbReference type="InterPro" id="IPR010985">
    <property type="entry name" value="Ribbon_hlx_hlx"/>
</dbReference>
<keyword evidence="3" id="KW-1185">Reference proteome</keyword>
<dbReference type="Proteomes" id="UP000280228">
    <property type="component" value="Chromosome"/>
</dbReference>
<dbReference type="GeneID" id="66585806"/>
<evidence type="ECO:0000313" key="2">
    <source>
        <dbReference type="EMBL" id="RUO17313.1"/>
    </source>
</evidence>
<dbReference type="RefSeq" id="WP_003656609.1">
    <property type="nucleotide sequence ID" value="NZ_CP008804.1"/>
</dbReference>
<accession>A0A3A9MWN5</accession>
<dbReference type="Proteomes" id="UP000268436">
    <property type="component" value="Unassembled WGS sequence"/>
</dbReference>
<gene>
    <name evidence="1" type="ORF">EJK53_0827</name>
    <name evidence="2" type="ORF">EJK54_0719</name>
</gene>
<dbReference type="InterPro" id="IPR013321">
    <property type="entry name" value="Arc_rbn_hlx_hlx"/>
</dbReference>
<dbReference type="Gene3D" id="1.10.1220.10">
    <property type="entry name" value="Met repressor-like"/>
    <property type="match status" value="1"/>
</dbReference>
<reference evidence="3 4" key="1">
    <citation type="submission" date="2018-12" db="EMBL/GenBank/DDBJ databases">
        <title>Persistence of Moraxella catarrhalis in Chronic Obstructive Pulmonary Disease and Regulation of the Hag/MID Adhesin.</title>
        <authorList>
            <person name="Murphy T."/>
            <person name="Zhao X."/>
            <person name="Vyas G."/>
            <person name="Aluvathingal J."/>
            <person name="Nadendla S."/>
            <person name="Tallon L."/>
            <person name="Tettelin H."/>
        </authorList>
    </citation>
    <scope>NUCLEOTIDE SEQUENCE [LARGE SCALE GENOMIC DNA]</scope>
    <source>
        <strain evidence="2 3">173P27B1</strain>
        <strain evidence="1 4">46P58B1</strain>
    </source>
</reference>
<name>A0A3A9MWN5_MORCA</name>
<dbReference type="EMBL" id="CP034662">
    <property type="protein sequence ID" value="AZQ92471.1"/>
    <property type="molecule type" value="Genomic_DNA"/>
</dbReference>
<proteinExistence type="predicted"/>
<evidence type="ECO:0000313" key="4">
    <source>
        <dbReference type="Proteomes" id="UP000280228"/>
    </source>
</evidence>
<dbReference type="SUPFAM" id="SSF47598">
    <property type="entry name" value="Ribbon-helix-helix"/>
    <property type="match status" value="1"/>
</dbReference>